<evidence type="ECO:0000256" key="8">
    <source>
        <dbReference type="ARBA" id="ARBA00022801"/>
    </source>
</evidence>
<dbReference type="GO" id="GO:0009251">
    <property type="term" value="P:glucan catabolic process"/>
    <property type="evidence" value="ECO:0007669"/>
    <property type="project" value="TreeGrafter"/>
</dbReference>
<keyword evidence="11 22" id="KW-0472">Membrane</keyword>
<dbReference type="Pfam" id="PF14310">
    <property type="entry name" value="Fn3-like"/>
    <property type="match status" value="1"/>
</dbReference>
<keyword evidence="14" id="KW-0326">Glycosidase</keyword>
<feature type="compositionally biased region" description="Basic and acidic residues" evidence="21">
    <location>
        <begin position="1015"/>
        <end position="1031"/>
    </location>
</feature>
<feature type="region of interest" description="Disordered" evidence="21">
    <location>
        <begin position="1"/>
        <end position="64"/>
    </location>
</feature>
<dbReference type="SUPFAM" id="SSF52279">
    <property type="entry name" value="Beta-D-glucan exohydrolase, C-terminal domain"/>
    <property type="match status" value="1"/>
</dbReference>
<evidence type="ECO:0000256" key="20">
    <source>
        <dbReference type="ARBA" id="ARBA00041811"/>
    </source>
</evidence>
<comment type="function">
    <text evidence="16">Beta-glucosidases are one of a number of cellulolytic enzymes involved in the degradation of cellulosic biomass. Catalyzes the last step releasing glucose from the inhibitory cellobiose.</text>
</comment>
<dbReference type="SUPFAM" id="SSF51445">
    <property type="entry name" value="(Trans)glycosidases"/>
    <property type="match status" value="1"/>
</dbReference>
<dbReference type="Gene3D" id="2.60.40.10">
    <property type="entry name" value="Immunoglobulins"/>
    <property type="match status" value="1"/>
</dbReference>
<evidence type="ECO:0000256" key="13">
    <source>
        <dbReference type="ARBA" id="ARBA00023277"/>
    </source>
</evidence>
<evidence type="ECO:0000313" key="24">
    <source>
        <dbReference type="EMBL" id="KAK4550779.1"/>
    </source>
</evidence>
<evidence type="ECO:0000256" key="21">
    <source>
        <dbReference type="SAM" id="MobiDB-lite"/>
    </source>
</evidence>
<accession>A0AAV9JYP0</accession>
<dbReference type="EC" id="3.2.1.21" evidence="5"/>
<evidence type="ECO:0000256" key="16">
    <source>
        <dbReference type="ARBA" id="ARBA00024983"/>
    </source>
</evidence>
<keyword evidence="10 22" id="KW-1133">Transmembrane helix</keyword>
<evidence type="ECO:0000256" key="7">
    <source>
        <dbReference type="ARBA" id="ARBA00022692"/>
    </source>
</evidence>
<evidence type="ECO:0000256" key="5">
    <source>
        <dbReference type="ARBA" id="ARBA00012744"/>
    </source>
</evidence>
<dbReference type="Pfam" id="PF01915">
    <property type="entry name" value="Glyco_hydro_3_C"/>
    <property type="match status" value="1"/>
</dbReference>
<feature type="region of interest" description="Disordered" evidence="21">
    <location>
        <begin position="1010"/>
        <end position="1031"/>
    </location>
</feature>
<comment type="pathway">
    <text evidence="3">Glycan metabolism; cellulose degradation.</text>
</comment>
<evidence type="ECO:0000256" key="18">
    <source>
        <dbReference type="ARBA" id="ARBA00041269"/>
    </source>
</evidence>
<dbReference type="InterPro" id="IPR026891">
    <property type="entry name" value="Fn3-like"/>
</dbReference>
<evidence type="ECO:0000256" key="4">
    <source>
        <dbReference type="ARBA" id="ARBA00005336"/>
    </source>
</evidence>
<dbReference type="InterPro" id="IPR036962">
    <property type="entry name" value="Glyco_hydro_3_N_sf"/>
</dbReference>
<comment type="catalytic activity">
    <reaction evidence="1">
        <text>Hydrolysis of terminal, non-reducing beta-D-glucosyl residues with release of beta-D-glucose.</text>
        <dbReference type="EC" id="3.2.1.21"/>
    </reaction>
</comment>
<dbReference type="InterPro" id="IPR036881">
    <property type="entry name" value="Glyco_hydro_3_C_sf"/>
</dbReference>
<evidence type="ECO:0000256" key="11">
    <source>
        <dbReference type="ARBA" id="ARBA00023136"/>
    </source>
</evidence>
<feature type="domain" description="Fibronectin type III-like" evidence="23">
    <location>
        <begin position="914"/>
        <end position="994"/>
    </location>
</feature>
<keyword evidence="15" id="KW-0624">Polysaccharide degradation</keyword>
<evidence type="ECO:0000256" key="12">
    <source>
        <dbReference type="ARBA" id="ARBA00023180"/>
    </source>
</evidence>
<keyword evidence="6" id="KW-1003">Cell membrane</keyword>
<evidence type="ECO:0000256" key="14">
    <source>
        <dbReference type="ARBA" id="ARBA00023295"/>
    </source>
</evidence>
<keyword evidence="13" id="KW-0119">Carbohydrate metabolism</keyword>
<dbReference type="GO" id="GO:0005886">
    <property type="term" value="C:plasma membrane"/>
    <property type="evidence" value="ECO:0007669"/>
    <property type="project" value="UniProtKB-SubCell"/>
</dbReference>
<dbReference type="EMBL" id="JAVFHQ010000001">
    <property type="protein sequence ID" value="KAK4550779.1"/>
    <property type="molecule type" value="Genomic_DNA"/>
</dbReference>
<dbReference type="Gene3D" id="3.20.20.300">
    <property type="entry name" value="Glycoside hydrolase, family 3, N-terminal domain"/>
    <property type="match status" value="1"/>
</dbReference>
<sequence>MGLRAPESYDLDRRDAEPTNRRSVDDESDASDIDELDPLHDSKRAYTDDASQPLRSGFNASEKDASSTRRPLNWLDTQRRKGGWRRWCIPTRFCCLLVLIFITTLLLLLSAGGFWVYKAGAPSDGESEPWYPSPRGGTVEVWQKSYRRAAALVEQMTLVEKVNVTTGTGWSMDMCVGNTGAVERLGFPSLCLQDGPLGLRFVDNATAFPAGITVGATWNKELMYERGRAHGFEARRKGVNVLLGPAMGPFGRLPAGGRNWEGFGSDPVLQGIAAARTIQGIQSSGVIATAKHYVANEQEHFRQSWEWGTPNAISSNIDDRTMHEIYAWPFAESVRAGVGNVMCSYNQVNNSYACQNSKLLNGILKDELGFQGFIQSDWLAQRSGVAAALAGLDMTMPGDGLKWQDGKSLWGSELTKAVLNGSVPMERLNDMVLRVVAAWYQLGQDDTGRWPNATSGGGPNFSSWTDDEVGQLHPGSPGSKETGVVNRYVPVRWTDEDGDHDELARRIAREGIVLVKNEGGILPLPRNATGLTNRGHDGKLRVGIFGEDAFPNPKGPNACADRGCNEGTLAMGWGSGAVELPYLVSPADALHANFDSQTVEVTEWQTNEVKHVDGTAAAQDLCIVFVNSDAGEGFISWGGIKGDRNDLFPQKGGDELVQNVAANCGGRNANGPVSDTIVVLHTVGPTILEKWIDLPGVKGVLIAHLPGQESGNALADIIFGDFSPSGKLPYTIAKAEADYGPDSGILKLPNGIVPQQNFTEGLYVDYRYFDKHNVTPRYEFGYGLSYTQFHLSSLFVHHGMAVVGSESALDAHHGLEPAPRLQGVKPPKLDPTIPDPKAALWPQGFKKLTKYIYPYIDSVSDIEEGGHYKYPKGYEHWHAPSPAGGGEGGNPDLYQEVVTVQASLANTGTAAGDCVVQMYISYPPNVTDASNNTIDMPVKVLRDWEKIFVDTPEKGTRQQVKMGLTRKDLSYWDVGRQNWIMPEGDFTVHLGFSSRDLPVSTSFANQLTIGGGKGSKGDHEVGSKDGHQAGG</sequence>
<name>A0AAV9JYP0_9PEZI</name>
<evidence type="ECO:0000256" key="10">
    <source>
        <dbReference type="ARBA" id="ARBA00022989"/>
    </source>
</evidence>
<evidence type="ECO:0000256" key="6">
    <source>
        <dbReference type="ARBA" id="ARBA00022475"/>
    </source>
</evidence>
<comment type="similarity">
    <text evidence="4">Belongs to the glycosyl hydrolase 3 family.</text>
</comment>
<keyword evidence="7 22" id="KW-0812">Transmembrane</keyword>
<dbReference type="GO" id="GO:0008422">
    <property type="term" value="F:beta-glucosidase activity"/>
    <property type="evidence" value="ECO:0007669"/>
    <property type="project" value="UniProtKB-EC"/>
</dbReference>
<evidence type="ECO:0000256" key="3">
    <source>
        <dbReference type="ARBA" id="ARBA00004987"/>
    </source>
</evidence>
<comment type="subcellular location">
    <subcellularLocation>
        <location evidence="2">Cell membrane</location>
        <topology evidence="2">Single-pass type II membrane protein</topology>
    </subcellularLocation>
</comment>
<keyword evidence="12" id="KW-0325">Glycoprotein</keyword>
<dbReference type="InterPro" id="IPR002772">
    <property type="entry name" value="Glyco_hydro_3_C"/>
</dbReference>
<evidence type="ECO:0000259" key="23">
    <source>
        <dbReference type="SMART" id="SM01217"/>
    </source>
</evidence>
<keyword evidence="25" id="KW-1185">Reference proteome</keyword>
<evidence type="ECO:0000256" key="1">
    <source>
        <dbReference type="ARBA" id="ARBA00000448"/>
    </source>
</evidence>
<feature type="compositionally biased region" description="Basic and acidic residues" evidence="21">
    <location>
        <begin position="37"/>
        <end position="47"/>
    </location>
</feature>
<evidence type="ECO:0000256" key="19">
    <source>
        <dbReference type="ARBA" id="ARBA00041599"/>
    </source>
</evidence>
<dbReference type="Proteomes" id="UP001324427">
    <property type="component" value="Unassembled WGS sequence"/>
</dbReference>
<keyword evidence="9" id="KW-0735">Signal-anchor</keyword>
<dbReference type="InterPro" id="IPR001764">
    <property type="entry name" value="Glyco_hydro_3_N"/>
</dbReference>
<keyword evidence="8" id="KW-0378">Hydrolase</keyword>
<comment type="caution">
    <text evidence="24">The sequence shown here is derived from an EMBL/GenBank/DDBJ whole genome shotgun (WGS) entry which is preliminary data.</text>
</comment>
<dbReference type="InterPro" id="IPR013783">
    <property type="entry name" value="Ig-like_fold"/>
</dbReference>
<evidence type="ECO:0000256" key="17">
    <source>
        <dbReference type="ARBA" id="ARBA00039576"/>
    </source>
</evidence>
<dbReference type="InterPro" id="IPR050288">
    <property type="entry name" value="Cellulose_deg_GH3"/>
</dbReference>
<gene>
    <name evidence="24" type="ORF">LTR36_000358</name>
</gene>
<evidence type="ECO:0000256" key="2">
    <source>
        <dbReference type="ARBA" id="ARBA00004401"/>
    </source>
</evidence>
<evidence type="ECO:0000256" key="9">
    <source>
        <dbReference type="ARBA" id="ARBA00022968"/>
    </source>
</evidence>
<dbReference type="AlphaFoldDB" id="A0AAV9JYP0"/>
<dbReference type="FunFam" id="3.20.20.300:FF:000002">
    <property type="entry name" value="Probable beta-glucosidase"/>
    <property type="match status" value="1"/>
</dbReference>
<reference evidence="24 25" key="1">
    <citation type="submission" date="2021-11" db="EMBL/GenBank/DDBJ databases">
        <title>Black yeast isolated from Biological Soil Crust.</title>
        <authorList>
            <person name="Kurbessoian T."/>
        </authorList>
    </citation>
    <scope>NUCLEOTIDE SEQUENCE [LARGE SCALE GENOMIC DNA]</scope>
    <source>
        <strain evidence="24 25">CCFEE 5522</strain>
    </source>
</reference>
<dbReference type="PANTHER" id="PTHR42715:SF20">
    <property type="entry name" value="BETA-GLUCOSIDASE E-RELATED"/>
    <property type="match status" value="1"/>
</dbReference>
<feature type="compositionally biased region" description="Acidic residues" evidence="21">
    <location>
        <begin position="26"/>
        <end position="36"/>
    </location>
</feature>
<dbReference type="PANTHER" id="PTHR42715">
    <property type="entry name" value="BETA-GLUCOSIDASE"/>
    <property type="match status" value="1"/>
</dbReference>
<proteinExistence type="inferred from homology"/>
<evidence type="ECO:0000256" key="15">
    <source>
        <dbReference type="ARBA" id="ARBA00023326"/>
    </source>
</evidence>
<feature type="transmembrane region" description="Helical" evidence="22">
    <location>
        <begin position="93"/>
        <end position="117"/>
    </location>
</feature>
<dbReference type="InterPro" id="IPR017853">
    <property type="entry name" value="GH"/>
</dbReference>
<organism evidence="24 25">
    <name type="scientific">Oleoguttula mirabilis</name>
    <dbReference type="NCBI Taxonomy" id="1507867"/>
    <lineage>
        <taxon>Eukaryota</taxon>
        <taxon>Fungi</taxon>
        <taxon>Dikarya</taxon>
        <taxon>Ascomycota</taxon>
        <taxon>Pezizomycotina</taxon>
        <taxon>Dothideomycetes</taxon>
        <taxon>Dothideomycetidae</taxon>
        <taxon>Mycosphaerellales</taxon>
        <taxon>Teratosphaeriaceae</taxon>
        <taxon>Oleoguttula</taxon>
    </lineage>
</organism>
<dbReference type="SMART" id="SM01217">
    <property type="entry name" value="Fn3_like"/>
    <property type="match status" value="1"/>
</dbReference>
<feature type="region of interest" description="Disordered" evidence="21">
    <location>
        <begin position="449"/>
        <end position="483"/>
    </location>
</feature>
<evidence type="ECO:0000313" key="25">
    <source>
        <dbReference type="Proteomes" id="UP001324427"/>
    </source>
</evidence>
<dbReference type="FunFam" id="3.40.50.1700:FF:000003">
    <property type="entry name" value="Probable beta-glucosidase"/>
    <property type="match status" value="1"/>
</dbReference>
<feature type="compositionally biased region" description="Basic and acidic residues" evidence="21">
    <location>
        <begin position="10"/>
        <end position="25"/>
    </location>
</feature>
<protein>
    <recommendedName>
        <fullName evidence="17">Probable beta-glucosidase E</fullName>
        <ecNumber evidence="5">3.2.1.21</ecNumber>
    </recommendedName>
    <alternativeName>
        <fullName evidence="18">Beta-D-glucoside glucohydrolase E</fullName>
    </alternativeName>
    <alternativeName>
        <fullName evidence="19">Cellobiase E</fullName>
    </alternativeName>
    <alternativeName>
        <fullName evidence="20">Gentiobiase E</fullName>
    </alternativeName>
</protein>
<dbReference type="Gene3D" id="3.40.50.1700">
    <property type="entry name" value="Glycoside hydrolase family 3 C-terminal domain"/>
    <property type="match status" value="1"/>
</dbReference>
<evidence type="ECO:0000256" key="22">
    <source>
        <dbReference type="SAM" id="Phobius"/>
    </source>
</evidence>
<dbReference type="PRINTS" id="PR00133">
    <property type="entry name" value="GLHYDRLASE3"/>
</dbReference>
<dbReference type="Pfam" id="PF00933">
    <property type="entry name" value="Glyco_hydro_3"/>
    <property type="match status" value="1"/>
</dbReference>